<keyword evidence="2" id="KW-1185">Reference proteome</keyword>
<organism evidence="3">
    <name type="scientific">Onchocerca ochengi</name>
    <name type="common">Filarial nematode worm</name>
    <dbReference type="NCBI Taxonomy" id="42157"/>
    <lineage>
        <taxon>Eukaryota</taxon>
        <taxon>Metazoa</taxon>
        <taxon>Ecdysozoa</taxon>
        <taxon>Nematoda</taxon>
        <taxon>Chromadorea</taxon>
        <taxon>Rhabditida</taxon>
        <taxon>Spirurina</taxon>
        <taxon>Spiruromorpha</taxon>
        <taxon>Filarioidea</taxon>
        <taxon>Onchocercidae</taxon>
        <taxon>Onchocerca</taxon>
    </lineage>
</organism>
<evidence type="ECO:0000313" key="3">
    <source>
        <dbReference type="WBParaSite" id="nOo.2.0.1.t13853-RA"/>
    </source>
</evidence>
<reference evidence="3" key="1">
    <citation type="submission" date="2016-06" db="UniProtKB">
        <authorList>
            <consortium name="WormBaseParasite"/>
        </authorList>
    </citation>
    <scope>IDENTIFICATION</scope>
</reference>
<proteinExistence type="predicted"/>
<evidence type="ECO:0000313" key="2">
    <source>
        <dbReference type="Proteomes" id="UP000271087"/>
    </source>
</evidence>
<reference evidence="1 2" key="2">
    <citation type="submission" date="2018-08" db="EMBL/GenBank/DDBJ databases">
        <authorList>
            <person name="Laetsch R D."/>
            <person name="Stevens L."/>
            <person name="Kumar S."/>
            <person name="Blaxter L. M."/>
        </authorList>
    </citation>
    <scope>NUCLEOTIDE SEQUENCE [LARGE SCALE GENOMIC DNA]</scope>
</reference>
<name>A0A182F090_ONCOC</name>
<dbReference type="EMBL" id="UYRW01019865">
    <property type="protein sequence ID" value="VDN06321.1"/>
    <property type="molecule type" value="Genomic_DNA"/>
</dbReference>
<dbReference type="Proteomes" id="UP000271087">
    <property type="component" value="Unassembled WGS sequence"/>
</dbReference>
<dbReference type="WBParaSite" id="nOo.2.0.1.t13853-RA">
    <property type="protein sequence ID" value="nOo.2.0.1.t13853-RA"/>
    <property type="gene ID" value="nOo.2.0.1.g13853"/>
</dbReference>
<gene>
    <name evidence="1" type="ORF">NOO_LOCUS13853</name>
</gene>
<sequence length="35" mass="4207">MINYFLFLHIPPPLLLVSKRLRKRGDLDFLLKPIE</sequence>
<accession>A0A182F090</accession>
<protein>
    <submittedName>
        <fullName evidence="1 3">Uncharacterized protein</fullName>
    </submittedName>
</protein>
<dbReference type="AlphaFoldDB" id="A0A182F090"/>
<evidence type="ECO:0000313" key="1">
    <source>
        <dbReference type="EMBL" id="VDN06321.1"/>
    </source>
</evidence>